<dbReference type="RefSeq" id="WP_232651335.1">
    <property type="nucleotide sequence ID" value="NZ_JAJSBI010000014.1"/>
</dbReference>
<name>A0A9Q3VTP2_9ACTN</name>
<feature type="region of interest" description="Disordered" evidence="1">
    <location>
        <begin position="1"/>
        <end position="27"/>
    </location>
</feature>
<evidence type="ECO:0000256" key="1">
    <source>
        <dbReference type="SAM" id="MobiDB-lite"/>
    </source>
</evidence>
<proteinExistence type="predicted"/>
<feature type="compositionally biased region" description="Polar residues" evidence="1">
    <location>
        <begin position="12"/>
        <end position="27"/>
    </location>
</feature>
<accession>A0A9Q3VTP2</accession>
<reference evidence="2" key="1">
    <citation type="submission" date="2021-12" db="EMBL/GenBank/DDBJ databases">
        <authorList>
            <person name="Lee J.-H."/>
            <person name="Kim S.-B."/>
        </authorList>
    </citation>
    <scope>NUCLEOTIDE SEQUENCE</scope>
    <source>
        <strain evidence="2">NR30</strain>
    </source>
</reference>
<dbReference type="EMBL" id="JAJSBI010000014">
    <property type="protein sequence ID" value="MCD9877208.1"/>
    <property type="molecule type" value="Genomic_DNA"/>
</dbReference>
<keyword evidence="3" id="KW-1185">Reference proteome</keyword>
<sequence length="57" mass="6292">MNETLLHALRTEQPQQETPETSDENVWQSPGWAVVETALAGDAGRTDLVYVHRKGGT</sequence>
<evidence type="ECO:0000313" key="3">
    <source>
        <dbReference type="Proteomes" id="UP001108029"/>
    </source>
</evidence>
<organism evidence="2 3">
    <name type="scientific">Streptomyces guryensis</name>
    <dbReference type="NCBI Taxonomy" id="2886947"/>
    <lineage>
        <taxon>Bacteria</taxon>
        <taxon>Bacillati</taxon>
        <taxon>Actinomycetota</taxon>
        <taxon>Actinomycetes</taxon>
        <taxon>Kitasatosporales</taxon>
        <taxon>Streptomycetaceae</taxon>
        <taxon>Streptomyces</taxon>
    </lineage>
</organism>
<gene>
    <name evidence="2" type="ORF">LJ657_26960</name>
</gene>
<comment type="caution">
    <text evidence="2">The sequence shown here is derived from an EMBL/GenBank/DDBJ whole genome shotgun (WGS) entry which is preliminary data.</text>
</comment>
<protein>
    <submittedName>
        <fullName evidence="2">Uncharacterized protein</fullName>
    </submittedName>
</protein>
<dbReference type="AlphaFoldDB" id="A0A9Q3VTP2"/>
<evidence type="ECO:0000313" key="2">
    <source>
        <dbReference type="EMBL" id="MCD9877208.1"/>
    </source>
</evidence>
<dbReference type="Proteomes" id="UP001108029">
    <property type="component" value="Unassembled WGS sequence"/>
</dbReference>